<evidence type="ECO:0000256" key="3">
    <source>
        <dbReference type="ARBA" id="ARBA00022801"/>
    </source>
</evidence>
<accession>A0A8S1J6J1</accession>
<dbReference type="AlphaFoldDB" id="A0A8S1J6J1"/>
<dbReference type="Gene3D" id="2.40.10.120">
    <property type="match status" value="1"/>
</dbReference>
<reference evidence="5" key="1">
    <citation type="submission" date="2020-12" db="EMBL/GenBank/DDBJ databases">
        <authorList>
            <person name="Iha C."/>
        </authorList>
    </citation>
    <scope>NUCLEOTIDE SEQUENCE</scope>
</reference>
<dbReference type="InterPro" id="IPR009003">
    <property type="entry name" value="Peptidase_S1_PA"/>
</dbReference>
<evidence type="ECO:0000256" key="4">
    <source>
        <dbReference type="ARBA" id="ARBA00022825"/>
    </source>
</evidence>
<keyword evidence="4" id="KW-0720">Serine protease</keyword>
<organism evidence="5 6">
    <name type="scientific">Ostreobium quekettii</name>
    <dbReference type="NCBI Taxonomy" id="121088"/>
    <lineage>
        <taxon>Eukaryota</taxon>
        <taxon>Viridiplantae</taxon>
        <taxon>Chlorophyta</taxon>
        <taxon>core chlorophytes</taxon>
        <taxon>Ulvophyceae</taxon>
        <taxon>TCBD clade</taxon>
        <taxon>Bryopsidales</taxon>
        <taxon>Ostreobineae</taxon>
        <taxon>Ostreobiaceae</taxon>
        <taxon>Ostreobium</taxon>
    </lineage>
</organism>
<comment type="similarity">
    <text evidence="1">Belongs to the peptidase S1C family.</text>
</comment>
<proteinExistence type="inferred from homology"/>
<keyword evidence="3" id="KW-0378">Hydrolase</keyword>
<gene>
    <name evidence="5" type="ORF">OSTQU699_LOCUS7194</name>
</gene>
<dbReference type="InterPro" id="IPR036034">
    <property type="entry name" value="PDZ_sf"/>
</dbReference>
<dbReference type="Proteomes" id="UP000708148">
    <property type="component" value="Unassembled WGS sequence"/>
</dbReference>
<evidence type="ECO:0000313" key="5">
    <source>
        <dbReference type="EMBL" id="CAD7701837.1"/>
    </source>
</evidence>
<dbReference type="PANTHER" id="PTHR43343:SF3">
    <property type="entry name" value="PROTEASE DO-LIKE 8, CHLOROPLASTIC"/>
    <property type="match status" value="1"/>
</dbReference>
<keyword evidence="2" id="KW-0645">Protease</keyword>
<protein>
    <recommendedName>
        <fullName evidence="7">Trypsin-like serine protease</fullName>
    </recommendedName>
</protein>
<dbReference type="EMBL" id="CAJHUC010001643">
    <property type="protein sequence ID" value="CAD7701837.1"/>
    <property type="molecule type" value="Genomic_DNA"/>
</dbReference>
<feature type="non-terminal residue" evidence="5">
    <location>
        <position position="1"/>
    </location>
</feature>
<dbReference type="SUPFAM" id="SSF50494">
    <property type="entry name" value="Trypsin-like serine proteases"/>
    <property type="match status" value="1"/>
</dbReference>
<dbReference type="PRINTS" id="PR00834">
    <property type="entry name" value="PROTEASES2C"/>
</dbReference>
<name>A0A8S1J6J1_9CHLO</name>
<dbReference type="InterPro" id="IPR051201">
    <property type="entry name" value="Chloro_Bact_Ser_Proteases"/>
</dbReference>
<dbReference type="InterPro" id="IPR001940">
    <property type="entry name" value="Peptidase_S1C"/>
</dbReference>
<dbReference type="FunFam" id="2.40.10.10:FF:000001">
    <property type="entry name" value="Periplasmic serine protease DegS"/>
    <property type="match status" value="1"/>
</dbReference>
<comment type="caution">
    <text evidence="5">The sequence shown here is derived from an EMBL/GenBank/DDBJ whole genome shotgun (WGS) entry which is preliminary data.</text>
</comment>
<dbReference type="Pfam" id="PF13365">
    <property type="entry name" value="Trypsin_2"/>
    <property type="match status" value="1"/>
</dbReference>
<evidence type="ECO:0000256" key="2">
    <source>
        <dbReference type="ARBA" id="ARBA00022670"/>
    </source>
</evidence>
<dbReference type="Gene3D" id="2.30.42.10">
    <property type="match status" value="1"/>
</dbReference>
<dbReference type="GO" id="GO:0004252">
    <property type="term" value="F:serine-type endopeptidase activity"/>
    <property type="evidence" value="ECO:0007669"/>
    <property type="project" value="InterPro"/>
</dbReference>
<dbReference type="SUPFAM" id="SSF50156">
    <property type="entry name" value="PDZ domain-like"/>
    <property type="match status" value="1"/>
</dbReference>
<dbReference type="OrthoDB" id="4217619at2759"/>
<evidence type="ECO:0000256" key="1">
    <source>
        <dbReference type="ARBA" id="ARBA00010541"/>
    </source>
</evidence>
<evidence type="ECO:0008006" key="7">
    <source>
        <dbReference type="Google" id="ProtNLM"/>
    </source>
</evidence>
<dbReference type="GO" id="GO:0006508">
    <property type="term" value="P:proteolysis"/>
    <property type="evidence" value="ECO:0007669"/>
    <property type="project" value="UniProtKB-KW"/>
</dbReference>
<dbReference type="PANTHER" id="PTHR43343">
    <property type="entry name" value="PEPTIDASE S12"/>
    <property type="match status" value="1"/>
</dbReference>
<sequence>WESLAALRTLANSGGFVHAVASRRVSVDLESRGWDAFHGPKLARQFGGSQTLSANSAPTESSGQLQGGLFIDEQYVVNMFNKCRHSVVHIRSYDQAMTLFSLNPVQIPRGSGTGFVWDDKGHIVTNLHVVGSAGTLQVAWADGKTATAKVQGASADKDIAVLATEGKGPSLAPVQVGFSNLLNVGQRVFAIGNPFGLDQTLTAGIVSGLGREITGAGGKTIRDVIQTDAAINPGNSGGPLLDSQGRLVGVNTAIASSSGTFSGVGFAIPSNTVRRVVSQIIRHGREVQPRLGANCLLDHYGKRGVVVHSVEPGSAAERAGLRGLQRGAGGGWVIGDLIVAAAGQPVVHPEELQSVIEQFETGDILNLTVDRVVGPDRMDRIEIQAHL</sequence>
<keyword evidence="6" id="KW-1185">Reference proteome</keyword>
<evidence type="ECO:0000313" key="6">
    <source>
        <dbReference type="Proteomes" id="UP000708148"/>
    </source>
</evidence>